<dbReference type="GO" id="GO:0006744">
    <property type="term" value="P:ubiquinone biosynthetic process"/>
    <property type="evidence" value="ECO:0007669"/>
    <property type="project" value="UniProtKB-UniRule"/>
</dbReference>
<name>A0A6S6U406_9GAMM</name>
<dbReference type="SUPFAM" id="SSF64288">
    <property type="entry name" value="Chorismate lyase-like"/>
    <property type="match status" value="1"/>
</dbReference>
<dbReference type="UniPathway" id="UPA00232"/>
<dbReference type="PANTHER" id="PTHR38683">
    <property type="entry name" value="CHORISMATE PYRUVATE-LYASE"/>
    <property type="match status" value="1"/>
</dbReference>
<proteinExistence type="inferred from homology"/>
<dbReference type="InterPro" id="IPR007440">
    <property type="entry name" value="Chorismate--pyruvate_lyase"/>
</dbReference>
<comment type="pathway">
    <text evidence="4">Cofactor biosynthesis; ubiquinone biosynthesis.</text>
</comment>
<reference evidence="5" key="1">
    <citation type="submission" date="2020-01" db="EMBL/GenBank/DDBJ databases">
        <authorList>
            <person name="Meier V. D."/>
            <person name="Meier V D."/>
        </authorList>
    </citation>
    <scope>NUCLEOTIDE SEQUENCE</scope>
    <source>
        <strain evidence="5">HLG_WM_MAG_07</strain>
    </source>
</reference>
<comment type="function">
    <text evidence="4">Removes the pyruvyl group from chorismate, with concomitant aromatization of the ring, to provide 4-hydroxybenzoate (4HB) for the ubiquinone pathway.</text>
</comment>
<evidence type="ECO:0000256" key="4">
    <source>
        <dbReference type="HAMAP-Rule" id="MF_01632"/>
    </source>
</evidence>
<evidence type="ECO:0000313" key="5">
    <source>
        <dbReference type="EMBL" id="CAA6821429.1"/>
    </source>
</evidence>
<keyword evidence="1 4" id="KW-0963">Cytoplasm</keyword>
<dbReference type="GO" id="GO:0042866">
    <property type="term" value="P:pyruvate biosynthetic process"/>
    <property type="evidence" value="ECO:0007669"/>
    <property type="project" value="UniProtKB-UniRule"/>
</dbReference>
<sequence length="181" mass="20666">MNNLFWNKLSADNHLHIPPDIRPWLIHTGSLTTRLRETCDNFSVKLIAQNQRAAQPHEIDLLDIIDAPLIIEREVLLFCGDTPVIYARSFIPLKALKDRFADLNTMGTQPLGEKIFADPELKRSNIEWTILTENHPSYPHAVSELQKAPDKIYGRRSLFFGAPSPILISEFFLPPLAMLQK</sequence>
<dbReference type="EMBL" id="CACVAY010000103">
    <property type="protein sequence ID" value="CAA6821429.1"/>
    <property type="molecule type" value="Genomic_DNA"/>
</dbReference>
<dbReference type="InterPro" id="IPR028978">
    <property type="entry name" value="Chorismate_lyase_/UTRA_dom_sf"/>
</dbReference>
<comment type="catalytic activity">
    <reaction evidence="4">
        <text>chorismate = 4-hydroxybenzoate + pyruvate</text>
        <dbReference type="Rhea" id="RHEA:16505"/>
        <dbReference type="ChEBI" id="CHEBI:15361"/>
        <dbReference type="ChEBI" id="CHEBI:17879"/>
        <dbReference type="ChEBI" id="CHEBI:29748"/>
        <dbReference type="EC" id="4.1.3.40"/>
    </reaction>
</comment>
<keyword evidence="2 4" id="KW-0831">Ubiquinone biosynthesis</keyword>
<dbReference type="GO" id="GO:0008813">
    <property type="term" value="F:chorismate lyase activity"/>
    <property type="evidence" value="ECO:0007669"/>
    <property type="project" value="UniProtKB-UniRule"/>
</dbReference>
<feature type="binding site" evidence="4">
    <location>
        <position position="170"/>
    </location>
    <ligand>
        <name>substrate</name>
    </ligand>
</feature>
<comment type="caution">
    <text evidence="4">Lacks conserved residue(s) required for the propagation of feature annotation.</text>
</comment>
<accession>A0A6S6U406</accession>
<dbReference type="AlphaFoldDB" id="A0A6S6U406"/>
<feature type="binding site" evidence="4">
    <location>
        <position position="111"/>
    </location>
    <ligand>
        <name>substrate</name>
    </ligand>
</feature>
<comment type="similarity">
    <text evidence="4">Belongs to the UbiC family.</text>
</comment>
<dbReference type="Pfam" id="PF04345">
    <property type="entry name" value="Chor_lyase"/>
    <property type="match status" value="1"/>
</dbReference>
<evidence type="ECO:0000256" key="3">
    <source>
        <dbReference type="ARBA" id="ARBA00023239"/>
    </source>
</evidence>
<organism evidence="5">
    <name type="scientific">uncultured Thiotrichaceae bacterium</name>
    <dbReference type="NCBI Taxonomy" id="298394"/>
    <lineage>
        <taxon>Bacteria</taxon>
        <taxon>Pseudomonadati</taxon>
        <taxon>Pseudomonadota</taxon>
        <taxon>Gammaproteobacteria</taxon>
        <taxon>Thiotrichales</taxon>
        <taxon>Thiotrichaceae</taxon>
        <taxon>environmental samples</taxon>
    </lineage>
</organism>
<protein>
    <recommendedName>
        <fullName evidence="4">Probable chorismate pyruvate-lyase</fullName>
        <shortName evidence="4">CL</shortName>
        <shortName evidence="4">CPL</shortName>
        <ecNumber evidence="4">4.1.3.40</ecNumber>
    </recommendedName>
</protein>
<gene>
    <name evidence="4" type="primary">ubiC</name>
    <name evidence="5" type="ORF">HELGO_WM6059</name>
</gene>
<dbReference type="Gene3D" id="3.40.1410.10">
    <property type="entry name" value="Chorismate lyase-like"/>
    <property type="match status" value="1"/>
</dbReference>
<keyword evidence="4 5" id="KW-0670">Pyruvate</keyword>
<evidence type="ECO:0000256" key="1">
    <source>
        <dbReference type="ARBA" id="ARBA00022490"/>
    </source>
</evidence>
<dbReference type="PANTHER" id="PTHR38683:SF1">
    <property type="entry name" value="CHORISMATE PYRUVATE-LYASE"/>
    <property type="match status" value="1"/>
</dbReference>
<feature type="binding site" evidence="4">
    <location>
        <position position="73"/>
    </location>
    <ligand>
        <name>substrate</name>
    </ligand>
</feature>
<evidence type="ECO:0000256" key="2">
    <source>
        <dbReference type="ARBA" id="ARBA00022688"/>
    </source>
</evidence>
<dbReference type="GO" id="GO:0005829">
    <property type="term" value="C:cytosol"/>
    <property type="evidence" value="ECO:0007669"/>
    <property type="project" value="TreeGrafter"/>
</dbReference>
<dbReference type="HAMAP" id="MF_01632">
    <property type="entry name" value="UbiC"/>
    <property type="match status" value="1"/>
</dbReference>
<comment type="subcellular location">
    <subcellularLocation>
        <location evidence="4">Cytoplasm</location>
    </subcellularLocation>
</comment>
<keyword evidence="3 4" id="KW-0456">Lyase</keyword>
<dbReference type="EC" id="4.1.3.40" evidence="4"/>